<keyword evidence="2 5" id="KW-0808">Transferase</keyword>
<dbReference type="RefSeq" id="WP_057787716.1">
    <property type="nucleotide sequence ID" value="NZ_JQCD01000024.1"/>
</dbReference>
<keyword evidence="3" id="KW-0677">Repeat</keyword>
<dbReference type="STRING" id="1620.IV67_GL000422"/>
<sequence>MPSEYEKMIAGKLYCPAVDELSAMRHEAHRLNQRFNALDESAEERDDITKKILNQPDTDAFFQGPISFDYGVNTTVGKQFYANFNFTVLDCCPVTIGDSVMIGPNVSLLTPLHPLRPQERNVRKAADGTLYNYEYGAPITIGDNYWIAGDVTVLGGVTIGSGSVIGAGSVVTKDIPDNVIAVGNPCRVLREITDDDQLDISDEFGN</sequence>
<dbReference type="InterPro" id="IPR018357">
    <property type="entry name" value="Hexapep_transf_CS"/>
</dbReference>
<evidence type="ECO:0000256" key="5">
    <source>
        <dbReference type="RuleBase" id="RU367021"/>
    </source>
</evidence>
<dbReference type="EMBL" id="JQCD01000024">
    <property type="protein sequence ID" value="KRN76912.1"/>
    <property type="molecule type" value="Genomic_DNA"/>
</dbReference>
<dbReference type="OrthoDB" id="9812571at2"/>
<dbReference type="FunFam" id="2.160.10.10:FF:000025">
    <property type="entry name" value="Hexapeptide-repeat containing-acetyltransferase"/>
    <property type="match status" value="1"/>
</dbReference>
<evidence type="ECO:0000256" key="1">
    <source>
        <dbReference type="ARBA" id="ARBA00007274"/>
    </source>
</evidence>
<keyword evidence="8" id="KW-1185">Reference proteome</keyword>
<dbReference type="InterPro" id="IPR011004">
    <property type="entry name" value="Trimer_LpxA-like_sf"/>
</dbReference>
<dbReference type="CDD" id="cd03357">
    <property type="entry name" value="LbH_MAT_GAT"/>
    <property type="match status" value="1"/>
</dbReference>
<dbReference type="InterPro" id="IPR039369">
    <property type="entry name" value="LacA-like"/>
</dbReference>
<dbReference type="Pfam" id="PF12464">
    <property type="entry name" value="Mac"/>
    <property type="match status" value="1"/>
</dbReference>
<keyword evidence="4 5" id="KW-0012">Acyltransferase</keyword>
<dbReference type="AlphaFoldDB" id="A0A0R2JHX1"/>
<proteinExistence type="inferred from homology"/>
<dbReference type="InterPro" id="IPR024688">
    <property type="entry name" value="Mac_dom"/>
</dbReference>
<comment type="similarity">
    <text evidence="1 5">Belongs to the transferase hexapeptide repeat family.</text>
</comment>
<dbReference type="PANTHER" id="PTHR43017:SF1">
    <property type="entry name" value="ACETYLTRANSFERASE YJL218W-RELATED"/>
    <property type="match status" value="1"/>
</dbReference>
<reference evidence="7 8" key="1">
    <citation type="journal article" date="2015" name="Genome Announc.">
        <title>Expanding the biotechnology potential of lactobacilli through comparative genomics of 213 strains and associated genera.</title>
        <authorList>
            <person name="Sun Z."/>
            <person name="Harris H.M."/>
            <person name="McCann A."/>
            <person name="Guo C."/>
            <person name="Argimon S."/>
            <person name="Zhang W."/>
            <person name="Yang X."/>
            <person name="Jeffery I.B."/>
            <person name="Cooney J.C."/>
            <person name="Kagawa T.F."/>
            <person name="Liu W."/>
            <person name="Song Y."/>
            <person name="Salvetti E."/>
            <person name="Wrobel A."/>
            <person name="Rasinkangas P."/>
            <person name="Parkhill J."/>
            <person name="Rea M.C."/>
            <person name="O'Sullivan O."/>
            <person name="Ritari J."/>
            <person name="Douillard F.P."/>
            <person name="Paul Ross R."/>
            <person name="Yang R."/>
            <person name="Briner A.E."/>
            <person name="Felis G.E."/>
            <person name="de Vos W.M."/>
            <person name="Barrangou R."/>
            <person name="Klaenhammer T.R."/>
            <person name="Caufield P.W."/>
            <person name="Cui Y."/>
            <person name="Zhang H."/>
            <person name="O'Toole P.W."/>
        </authorList>
    </citation>
    <scope>NUCLEOTIDE SEQUENCE [LARGE SCALE GENOMIC DNA]</scope>
    <source>
        <strain evidence="7 8">DSM 20014</strain>
    </source>
</reference>
<dbReference type="PANTHER" id="PTHR43017">
    <property type="entry name" value="GALACTOSIDE O-ACETYLTRANSFERASE"/>
    <property type="match status" value="1"/>
</dbReference>
<dbReference type="Proteomes" id="UP000051673">
    <property type="component" value="Unassembled WGS sequence"/>
</dbReference>
<dbReference type="GO" id="GO:0008870">
    <property type="term" value="F:galactoside O-acetyltransferase activity"/>
    <property type="evidence" value="ECO:0007669"/>
    <property type="project" value="TreeGrafter"/>
</dbReference>
<dbReference type="PATRIC" id="fig|1620.3.peg.427"/>
<dbReference type="InterPro" id="IPR001451">
    <property type="entry name" value="Hexapep"/>
</dbReference>
<evidence type="ECO:0000256" key="2">
    <source>
        <dbReference type="ARBA" id="ARBA00022679"/>
    </source>
</evidence>
<gene>
    <name evidence="7" type="ORF">IV67_GL000422</name>
</gene>
<evidence type="ECO:0000256" key="4">
    <source>
        <dbReference type="ARBA" id="ARBA00023315"/>
    </source>
</evidence>
<dbReference type="EC" id="2.3.1.-" evidence="5"/>
<dbReference type="Pfam" id="PF00132">
    <property type="entry name" value="Hexapep"/>
    <property type="match status" value="1"/>
</dbReference>
<evidence type="ECO:0000256" key="3">
    <source>
        <dbReference type="ARBA" id="ARBA00022737"/>
    </source>
</evidence>
<organism evidence="7 8">
    <name type="scientific">Weissella minor</name>
    <dbReference type="NCBI Taxonomy" id="1620"/>
    <lineage>
        <taxon>Bacteria</taxon>
        <taxon>Bacillati</taxon>
        <taxon>Bacillota</taxon>
        <taxon>Bacilli</taxon>
        <taxon>Lactobacillales</taxon>
        <taxon>Lactobacillaceae</taxon>
        <taxon>Weissella</taxon>
    </lineage>
</organism>
<evidence type="ECO:0000259" key="6">
    <source>
        <dbReference type="SMART" id="SM01266"/>
    </source>
</evidence>
<dbReference type="SMART" id="SM01266">
    <property type="entry name" value="Mac"/>
    <property type="match status" value="1"/>
</dbReference>
<dbReference type="SUPFAM" id="SSF51161">
    <property type="entry name" value="Trimeric LpxA-like enzymes"/>
    <property type="match status" value="1"/>
</dbReference>
<protein>
    <recommendedName>
        <fullName evidence="5">Acetyltransferase</fullName>
        <ecNumber evidence="5">2.3.1.-</ecNumber>
    </recommendedName>
</protein>
<feature type="domain" description="Maltose/galactoside acetyltransferase" evidence="6">
    <location>
        <begin position="5"/>
        <end position="58"/>
    </location>
</feature>
<accession>A0A0R2JHX1</accession>
<comment type="caution">
    <text evidence="7">The sequence shown here is derived from an EMBL/GenBank/DDBJ whole genome shotgun (WGS) entry which is preliminary data.</text>
</comment>
<dbReference type="Gene3D" id="2.160.10.10">
    <property type="entry name" value="Hexapeptide repeat proteins"/>
    <property type="match status" value="1"/>
</dbReference>
<dbReference type="PROSITE" id="PS00101">
    <property type="entry name" value="HEXAPEP_TRANSFERASES"/>
    <property type="match status" value="1"/>
</dbReference>
<evidence type="ECO:0000313" key="8">
    <source>
        <dbReference type="Proteomes" id="UP000051673"/>
    </source>
</evidence>
<name>A0A0R2JHX1_9LACO</name>
<evidence type="ECO:0000313" key="7">
    <source>
        <dbReference type="EMBL" id="KRN76912.1"/>
    </source>
</evidence>